<dbReference type="Proteomes" id="UP000325218">
    <property type="component" value="Unassembled WGS sequence"/>
</dbReference>
<keyword evidence="2" id="KW-0175">Coiled coil</keyword>
<feature type="coiled-coil region" evidence="2">
    <location>
        <begin position="115"/>
        <end position="149"/>
    </location>
</feature>
<accession>A0A5D0CQ53</accession>
<evidence type="ECO:0000256" key="2">
    <source>
        <dbReference type="SAM" id="Coils"/>
    </source>
</evidence>
<comment type="similarity">
    <text evidence="1">Belongs to the PspA/Vipp/IM30 family.</text>
</comment>
<name>A0A5D0CQ53_9BACL</name>
<evidence type="ECO:0000313" key="3">
    <source>
        <dbReference type="EMBL" id="TYA11295.1"/>
    </source>
</evidence>
<dbReference type="PANTHER" id="PTHR31088">
    <property type="entry name" value="MEMBRANE-ASSOCIATED PROTEIN VIPP1, CHLOROPLASTIC"/>
    <property type="match status" value="1"/>
</dbReference>
<protein>
    <submittedName>
        <fullName evidence="3">PspA/IM30 family protein</fullName>
    </submittedName>
</protein>
<dbReference type="OrthoDB" id="9779630at2"/>
<evidence type="ECO:0000313" key="4">
    <source>
        <dbReference type="Proteomes" id="UP000325218"/>
    </source>
</evidence>
<comment type="caution">
    <text evidence="3">The sequence shown here is derived from an EMBL/GenBank/DDBJ whole genome shotgun (WGS) entry which is preliminary data.</text>
</comment>
<reference evidence="3 4" key="1">
    <citation type="submission" date="2019-08" db="EMBL/GenBank/DDBJ databases">
        <title>Genome sequencing of Paenibacillus faecis DSM 23593(T).</title>
        <authorList>
            <person name="Kook J.-K."/>
            <person name="Park S.-N."/>
            <person name="Lim Y.K."/>
        </authorList>
    </citation>
    <scope>NUCLEOTIDE SEQUENCE [LARGE SCALE GENOMIC DNA]</scope>
    <source>
        <strain evidence="3 4">DSM 23593</strain>
    </source>
</reference>
<dbReference type="EMBL" id="VSDO01000004">
    <property type="protein sequence ID" value="TYA11295.1"/>
    <property type="molecule type" value="Genomic_DNA"/>
</dbReference>
<sequence length="232" mass="26445">MNGNGINIKRRTNHMGIFGRIKDIAAADVHRLLDQVEDPVSMAKYYIRQLEEQIDKVRAALEVQIAAEQQFDVLIARTIQVVDKRSRQAKLAVDRGEEDIAKLAIQEKLHHAKLHQTYMEQREAIRQQMEALREELGRLIDLRRELNDKLTFLMARMNAAAALRATARTVPAIDAGRISRGFDQMEQKIMRLEASTLAYQAVGQPTSRLTDWSEQDEVQAELDSLKAARQSS</sequence>
<organism evidence="3 4">
    <name type="scientific">Paenibacillus faecis</name>
    <dbReference type="NCBI Taxonomy" id="862114"/>
    <lineage>
        <taxon>Bacteria</taxon>
        <taxon>Bacillati</taxon>
        <taxon>Bacillota</taxon>
        <taxon>Bacilli</taxon>
        <taxon>Bacillales</taxon>
        <taxon>Paenibacillaceae</taxon>
        <taxon>Paenibacillus</taxon>
    </lineage>
</organism>
<gene>
    <name evidence="3" type="ORF">FRY98_19220</name>
</gene>
<dbReference type="AlphaFoldDB" id="A0A5D0CQ53"/>
<dbReference type="Pfam" id="PF04012">
    <property type="entry name" value="PspA_IM30"/>
    <property type="match status" value="1"/>
</dbReference>
<evidence type="ECO:0000256" key="1">
    <source>
        <dbReference type="ARBA" id="ARBA00043985"/>
    </source>
</evidence>
<dbReference type="PANTHER" id="PTHR31088:SF6">
    <property type="entry name" value="PHAGE SHOCK PROTEIN A"/>
    <property type="match status" value="1"/>
</dbReference>
<proteinExistence type="inferred from homology"/>
<keyword evidence="4" id="KW-1185">Reference proteome</keyword>
<dbReference type="InterPro" id="IPR007157">
    <property type="entry name" value="PspA_VIPP1"/>
</dbReference>